<dbReference type="RefSeq" id="WP_084720552.1">
    <property type="nucleotide sequence ID" value="NZ_BJYZ01000006.1"/>
</dbReference>
<dbReference type="EMBL" id="BJYZ01000006">
    <property type="protein sequence ID" value="GEO37319.1"/>
    <property type="molecule type" value="Genomic_DNA"/>
</dbReference>
<feature type="transmembrane region" description="Helical" evidence="2">
    <location>
        <begin position="245"/>
        <end position="263"/>
    </location>
</feature>
<evidence type="ECO:0000313" key="4">
    <source>
        <dbReference type="EMBL" id="GEO37319.1"/>
    </source>
</evidence>
<dbReference type="InterPro" id="IPR050623">
    <property type="entry name" value="Glucan_succinyl_AcylTrfase"/>
</dbReference>
<feature type="region of interest" description="Disordered" evidence="1">
    <location>
        <begin position="376"/>
        <end position="401"/>
    </location>
</feature>
<feature type="transmembrane region" description="Helical" evidence="2">
    <location>
        <begin position="140"/>
        <end position="161"/>
    </location>
</feature>
<evidence type="ECO:0000256" key="1">
    <source>
        <dbReference type="SAM" id="MobiDB-lite"/>
    </source>
</evidence>
<gene>
    <name evidence="4" type="primary">mdoC_1</name>
    <name evidence="4" type="ORF">SAE02_14670</name>
</gene>
<feature type="compositionally biased region" description="Basic and acidic residues" evidence="1">
    <location>
        <begin position="384"/>
        <end position="393"/>
    </location>
</feature>
<sequence>MERKHYLDHLRAFLMFLGIPYHTAMIYSTNTDWLVSSVETSFLLTWVFQFTHTFRMPAFMIISGFFAMMMIRKQGDAVWLRSRFFRLGVPLVSVALLVNPWQMLARALAVPDVPDGGAPDAWRNWLSLLSSPGGHWIEQLWFLADLLIYSTVLALGWRYGAKLRLGSLCNAGLDLIGRDRKSAVLALILTGTGVIAAATAGSMLDLNILLSGMIQTIRTVAFAPFFLLGAALAYRPEWLDRFTTIHWPAGIAAAAACLILTLVEPREEPVYKAASYFLTPVAGILSAHVLLCAARRWFNHANALTRRMADASMDVYLFHMVFVCWFGLLFTNTSWPVMGEFALIVIGTTIASFGVHALVRRSETLRFLFNGVSSSGVSANGMSRSDRSRERRCVRGLQNGP</sequence>
<dbReference type="GO" id="GO:0016747">
    <property type="term" value="F:acyltransferase activity, transferring groups other than amino-acyl groups"/>
    <property type="evidence" value="ECO:0007669"/>
    <property type="project" value="InterPro"/>
</dbReference>
<organism evidence="4 5">
    <name type="scientific">Skermanella aerolata</name>
    <dbReference type="NCBI Taxonomy" id="393310"/>
    <lineage>
        <taxon>Bacteria</taxon>
        <taxon>Pseudomonadati</taxon>
        <taxon>Pseudomonadota</taxon>
        <taxon>Alphaproteobacteria</taxon>
        <taxon>Rhodospirillales</taxon>
        <taxon>Azospirillaceae</taxon>
        <taxon>Skermanella</taxon>
    </lineage>
</organism>
<name>A0A512DLH5_9PROT</name>
<feature type="transmembrane region" description="Helical" evidence="2">
    <location>
        <begin position="83"/>
        <end position="101"/>
    </location>
</feature>
<feature type="transmembrane region" description="Helical" evidence="2">
    <location>
        <begin position="341"/>
        <end position="359"/>
    </location>
</feature>
<dbReference type="InterPro" id="IPR002656">
    <property type="entry name" value="Acyl_transf_3_dom"/>
</dbReference>
<evidence type="ECO:0000259" key="3">
    <source>
        <dbReference type="Pfam" id="PF01757"/>
    </source>
</evidence>
<keyword evidence="2" id="KW-0812">Transmembrane</keyword>
<feature type="domain" description="Acyltransferase 3" evidence="3">
    <location>
        <begin position="5"/>
        <end position="354"/>
    </location>
</feature>
<keyword evidence="2" id="KW-0472">Membrane</keyword>
<evidence type="ECO:0000313" key="5">
    <source>
        <dbReference type="Proteomes" id="UP000321523"/>
    </source>
</evidence>
<feature type="transmembrane region" description="Helical" evidence="2">
    <location>
        <begin position="208"/>
        <end position="233"/>
    </location>
</feature>
<feature type="transmembrane region" description="Helical" evidence="2">
    <location>
        <begin position="182"/>
        <end position="202"/>
    </location>
</feature>
<dbReference type="OrthoDB" id="7249981at2"/>
<reference evidence="4 5" key="1">
    <citation type="submission" date="2019-07" db="EMBL/GenBank/DDBJ databases">
        <title>Whole genome shotgun sequence of Skermanella aerolata NBRC 106429.</title>
        <authorList>
            <person name="Hosoyama A."/>
            <person name="Uohara A."/>
            <person name="Ohji S."/>
            <person name="Ichikawa N."/>
        </authorList>
    </citation>
    <scope>NUCLEOTIDE SEQUENCE [LARGE SCALE GENOMIC DNA]</scope>
    <source>
        <strain evidence="4 5">NBRC 106429</strain>
    </source>
</reference>
<dbReference type="PANTHER" id="PTHR36927">
    <property type="entry name" value="BLR4337 PROTEIN"/>
    <property type="match status" value="1"/>
</dbReference>
<keyword evidence="2" id="KW-1133">Transmembrane helix</keyword>
<dbReference type="AlphaFoldDB" id="A0A512DLH5"/>
<proteinExistence type="predicted"/>
<feature type="transmembrane region" description="Helical" evidence="2">
    <location>
        <begin position="315"/>
        <end position="335"/>
    </location>
</feature>
<keyword evidence="5" id="KW-1185">Reference proteome</keyword>
<dbReference type="Pfam" id="PF01757">
    <property type="entry name" value="Acyl_transf_3"/>
    <property type="match status" value="1"/>
</dbReference>
<dbReference type="PANTHER" id="PTHR36927:SF1">
    <property type="entry name" value="MDO-LIKE PROTEIN"/>
    <property type="match status" value="1"/>
</dbReference>
<feature type="transmembrane region" description="Helical" evidence="2">
    <location>
        <begin position="50"/>
        <end position="71"/>
    </location>
</feature>
<comment type="caution">
    <text evidence="4">The sequence shown here is derived from an EMBL/GenBank/DDBJ whole genome shotgun (WGS) entry which is preliminary data.</text>
</comment>
<dbReference type="Proteomes" id="UP000321523">
    <property type="component" value="Unassembled WGS sequence"/>
</dbReference>
<feature type="transmembrane region" description="Helical" evidence="2">
    <location>
        <begin position="12"/>
        <end position="30"/>
    </location>
</feature>
<feature type="transmembrane region" description="Helical" evidence="2">
    <location>
        <begin position="275"/>
        <end position="294"/>
    </location>
</feature>
<accession>A0A512DLH5</accession>
<evidence type="ECO:0000256" key="2">
    <source>
        <dbReference type="SAM" id="Phobius"/>
    </source>
</evidence>
<protein>
    <submittedName>
        <fullName evidence="4">Glucan biosynthesis protein</fullName>
    </submittedName>
</protein>